<protein>
    <submittedName>
        <fullName evidence="10">Thiol reductant ABC exporter subunit CydD</fullName>
    </submittedName>
</protein>
<evidence type="ECO:0000256" key="3">
    <source>
        <dbReference type="ARBA" id="ARBA00022741"/>
    </source>
</evidence>
<dbReference type="Gene3D" id="1.20.1560.10">
    <property type="entry name" value="ABC transporter type 1, transmembrane domain"/>
    <property type="match status" value="1"/>
</dbReference>
<dbReference type="InterPro" id="IPR039421">
    <property type="entry name" value="Type_1_exporter"/>
</dbReference>
<evidence type="ECO:0000256" key="4">
    <source>
        <dbReference type="ARBA" id="ARBA00022840"/>
    </source>
</evidence>
<feature type="transmembrane region" description="Helical" evidence="7">
    <location>
        <begin position="168"/>
        <end position="191"/>
    </location>
</feature>
<dbReference type="InterPro" id="IPR003593">
    <property type="entry name" value="AAA+_ATPase"/>
</dbReference>
<evidence type="ECO:0000256" key="1">
    <source>
        <dbReference type="ARBA" id="ARBA00004651"/>
    </source>
</evidence>
<dbReference type="RefSeq" id="WP_182964593.1">
    <property type="nucleotide sequence ID" value="NZ_BAABGC010000011.1"/>
</dbReference>
<keyword evidence="11" id="KW-1185">Reference proteome</keyword>
<dbReference type="InterPro" id="IPR027417">
    <property type="entry name" value="P-loop_NTPase"/>
</dbReference>
<name>A0A7W4JBH2_9PROT</name>
<evidence type="ECO:0000256" key="2">
    <source>
        <dbReference type="ARBA" id="ARBA00022692"/>
    </source>
</evidence>
<dbReference type="PROSITE" id="PS50893">
    <property type="entry name" value="ABC_TRANSPORTER_2"/>
    <property type="match status" value="1"/>
</dbReference>
<keyword evidence="3" id="KW-0547">Nucleotide-binding</keyword>
<feature type="transmembrane region" description="Helical" evidence="7">
    <location>
        <begin position="141"/>
        <end position="162"/>
    </location>
</feature>
<dbReference type="PROSITE" id="PS50929">
    <property type="entry name" value="ABC_TM1F"/>
    <property type="match status" value="1"/>
</dbReference>
<dbReference type="PANTHER" id="PTHR24221">
    <property type="entry name" value="ATP-BINDING CASSETTE SUB-FAMILY B"/>
    <property type="match status" value="1"/>
</dbReference>
<organism evidence="10 11">
    <name type="scientific">Gluconacetobacter tumulicola</name>
    <dbReference type="NCBI Taxonomy" id="1017177"/>
    <lineage>
        <taxon>Bacteria</taxon>
        <taxon>Pseudomonadati</taxon>
        <taxon>Pseudomonadota</taxon>
        <taxon>Alphaproteobacteria</taxon>
        <taxon>Acetobacterales</taxon>
        <taxon>Acetobacteraceae</taxon>
        <taxon>Gluconacetobacter</taxon>
    </lineage>
</organism>
<dbReference type="GO" id="GO:0140359">
    <property type="term" value="F:ABC-type transporter activity"/>
    <property type="evidence" value="ECO:0007669"/>
    <property type="project" value="InterPro"/>
</dbReference>
<evidence type="ECO:0000313" key="10">
    <source>
        <dbReference type="EMBL" id="MBB2178220.1"/>
    </source>
</evidence>
<comment type="subcellular location">
    <subcellularLocation>
        <location evidence="1">Cell membrane</location>
        <topology evidence="1">Multi-pass membrane protein</topology>
    </subcellularLocation>
</comment>
<dbReference type="AlphaFoldDB" id="A0A7W4JBH2"/>
<dbReference type="PANTHER" id="PTHR24221:SF261">
    <property type="entry name" value="GLUTATHIONE_L-CYSTEINE TRANSPORT SYSTEM ATP-BINDING_PERMEASE PROTEIN CYDD"/>
    <property type="match status" value="1"/>
</dbReference>
<feature type="transmembrane region" description="Helical" evidence="7">
    <location>
        <begin position="246"/>
        <end position="267"/>
    </location>
</feature>
<dbReference type="InterPro" id="IPR011527">
    <property type="entry name" value="ABC1_TM_dom"/>
</dbReference>
<comment type="caution">
    <text evidence="10">The sequence shown here is derived from an EMBL/GenBank/DDBJ whole genome shotgun (WGS) entry which is preliminary data.</text>
</comment>
<keyword evidence="5 7" id="KW-1133">Transmembrane helix</keyword>
<dbReference type="SUPFAM" id="SSF52540">
    <property type="entry name" value="P-loop containing nucleoside triphosphate hydrolases"/>
    <property type="match status" value="1"/>
</dbReference>
<keyword evidence="2 7" id="KW-0812">Transmembrane</keyword>
<keyword evidence="4" id="KW-0067">ATP-binding</keyword>
<dbReference type="GO" id="GO:0016887">
    <property type="term" value="F:ATP hydrolysis activity"/>
    <property type="evidence" value="ECO:0007669"/>
    <property type="project" value="InterPro"/>
</dbReference>
<dbReference type="GO" id="GO:0034040">
    <property type="term" value="F:ATPase-coupled lipid transmembrane transporter activity"/>
    <property type="evidence" value="ECO:0007669"/>
    <property type="project" value="TreeGrafter"/>
</dbReference>
<feature type="domain" description="ABC transporter" evidence="8">
    <location>
        <begin position="353"/>
        <end position="574"/>
    </location>
</feature>
<dbReference type="GO" id="GO:0005886">
    <property type="term" value="C:plasma membrane"/>
    <property type="evidence" value="ECO:0007669"/>
    <property type="project" value="UniProtKB-SubCell"/>
</dbReference>
<dbReference type="EMBL" id="JABEQL010000003">
    <property type="protein sequence ID" value="MBB2178220.1"/>
    <property type="molecule type" value="Genomic_DNA"/>
</dbReference>
<dbReference type="GO" id="GO:0005524">
    <property type="term" value="F:ATP binding"/>
    <property type="evidence" value="ECO:0007669"/>
    <property type="project" value="UniProtKB-KW"/>
</dbReference>
<dbReference type="PROSITE" id="PS00211">
    <property type="entry name" value="ABC_TRANSPORTER_1"/>
    <property type="match status" value="1"/>
</dbReference>
<dbReference type="SUPFAM" id="SSF90123">
    <property type="entry name" value="ABC transporter transmembrane region"/>
    <property type="match status" value="1"/>
</dbReference>
<proteinExistence type="predicted"/>
<dbReference type="InterPro" id="IPR036640">
    <property type="entry name" value="ABC1_TM_sf"/>
</dbReference>
<dbReference type="InterPro" id="IPR003439">
    <property type="entry name" value="ABC_transporter-like_ATP-bd"/>
</dbReference>
<evidence type="ECO:0000259" key="9">
    <source>
        <dbReference type="PROSITE" id="PS50929"/>
    </source>
</evidence>
<evidence type="ECO:0000256" key="7">
    <source>
        <dbReference type="SAM" id="Phobius"/>
    </source>
</evidence>
<dbReference type="CDD" id="cd03228">
    <property type="entry name" value="ABCC_MRP_Like"/>
    <property type="match status" value="1"/>
</dbReference>
<dbReference type="Proteomes" id="UP000525623">
    <property type="component" value="Unassembled WGS sequence"/>
</dbReference>
<accession>A0A7W4JBH2</accession>
<sequence>MSGDKMVMRAWTRAQSRLGRRQAMPVMACGMLAGLVAVGQAWCVASILARGLVGPGTAVWPGAGQLLAALAGLALLRALLLALGDVSAARAGRGARARLRDEVLGAILRGGPALLRRRHSAELTALAVDRIEALDGFFARWIPASVLWIAVPGLIAALAALVQPRAGLIMIVCGLAVPVGQAVFGIGAAVASRNQFLAMTRLQARFLDRVRGIATIVLLNRADDEAKRLADAADELRRRTMKVLRVAFLSSASIDCAMVVALVLIVVRDGGMVQVLRHGGASAALADAVARSLFVLLLVPEFFAPLRALALAYQDRAHASGAASAMGDLPDGTVSAATARGAVPVLSEGGVSVAFENVTFAWDAARGPVFEELSFTVPAGEILTLVGPSGAGKSTIIEMLLGFIVPDSGRVLVGGVDLATMAPAAQSGLMSWIGQKPVLFAGTLRENILFARPDADEDTLRAALRAAAVDRFAADLPEGLDTPIGEGGFGLSGGQAQRVAIARAYLKDAPLLLLDEPTAHLDPETESEIFASLRILARGRTVILSSHAAGVRAFAGPCLDLGRIRCSQPGAGLMAPVEEGHAHV</sequence>
<keyword evidence="6 7" id="KW-0472">Membrane</keyword>
<dbReference type="SMART" id="SM00382">
    <property type="entry name" value="AAA"/>
    <property type="match status" value="1"/>
</dbReference>
<reference evidence="10 11" key="1">
    <citation type="submission" date="2020-04" db="EMBL/GenBank/DDBJ databases">
        <title>Description of novel Gluconacetobacter.</title>
        <authorList>
            <person name="Sombolestani A."/>
        </authorList>
    </citation>
    <scope>NUCLEOTIDE SEQUENCE [LARGE SCALE GENOMIC DNA]</scope>
    <source>
        <strain evidence="10 11">LMG 27725</strain>
    </source>
</reference>
<evidence type="ECO:0000313" key="11">
    <source>
        <dbReference type="Proteomes" id="UP000525623"/>
    </source>
</evidence>
<dbReference type="Pfam" id="PF00664">
    <property type="entry name" value="ABC_membrane"/>
    <property type="match status" value="1"/>
</dbReference>
<evidence type="ECO:0000256" key="6">
    <source>
        <dbReference type="ARBA" id="ARBA00023136"/>
    </source>
</evidence>
<dbReference type="InterPro" id="IPR017871">
    <property type="entry name" value="ABC_transporter-like_CS"/>
</dbReference>
<dbReference type="NCBIfam" id="TIGR02857">
    <property type="entry name" value="CydD"/>
    <property type="match status" value="1"/>
</dbReference>
<dbReference type="GO" id="GO:0042883">
    <property type="term" value="P:cysteine transport"/>
    <property type="evidence" value="ECO:0007669"/>
    <property type="project" value="InterPro"/>
</dbReference>
<evidence type="ECO:0000256" key="5">
    <source>
        <dbReference type="ARBA" id="ARBA00022989"/>
    </source>
</evidence>
<dbReference type="InterPro" id="IPR014216">
    <property type="entry name" value="ABC_transptr_CydD"/>
</dbReference>
<dbReference type="CDD" id="cd18584">
    <property type="entry name" value="ABC_6TM_AarD_CydD"/>
    <property type="match status" value="1"/>
</dbReference>
<gene>
    <name evidence="10" type="primary">cydD</name>
    <name evidence="10" type="ORF">HLH29_03370</name>
</gene>
<dbReference type="Gene3D" id="3.40.50.300">
    <property type="entry name" value="P-loop containing nucleotide triphosphate hydrolases"/>
    <property type="match status" value="1"/>
</dbReference>
<dbReference type="Pfam" id="PF00005">
    <property type="entry name" value="ABC_tran"/>
    <property type="match status" value="1"/>
</dbReference>
<evidence type="ECO:0000259" key="8">
    <source>
        <dbReference type="PROSITE" id="PS50893"/>
    </source>
</evidence>
<feature type="transmembrane region" description="Helical" evidence="7">
    <location>
        <begin position="67"/>
        <end position="88"/>
    </location>
</feature>
<feature type="domain" description="ABC transmembrane type-1" evidence="9">
    <location>
        <begin position="26"/>
        <end position="318"/>
    </location>
</feature>